<dbReference type="FunFam" id="3.40.50.300:FF:000309">
    <property type="entry name" value="ABC transporter ATP-binding protein"/>
    <property type="match status" value="1"/>
</dbReference>
<feature type="binding site" evidence="11">
    <location>
        <begin position="36"/>
        <end position="43"/>
    </location>
    <ligand>
        <name>ATP</name>
        <dbReference type="ChEBI" id="CHEBI:30616"/>
        <label>1</label>
    </ligand>
</feature>
<dbReference type="InterPro" id="IPR017871">
    <property type="entry name" value="ABC_transporter-like_CS"/>
</dbReference>
<evidence type="ECO:0000256" key="1">
    <source>
        <dbReference type="ARBA" id="ARBA00022490"/>
    </source>
</evidence>
<dbReference type="InterPro" id="IPR003593">
    <property type="entry name" value="AAA+_ATPase"/>
</dbReference>
<feature type="binding site" evidence="11">
    <location>
        <begin position="348"/>
        <end position="355"/>
    </location>
    <ligand>
        <name>ATP</name>
        <dbReference type="ChEBI" id="CHEBI:30616"/>
        <label>2</label>
    </ligand>
</feature>
<dbReference type="Proteomes" id="UP000185639">
    <property type="component" value="Unassembled WGS sequence"/>
</dbReference>
<dbReference type="PANTHER" id="PTHR42855">
    <property type="entry name" value="ABC TRANSPORTER ATP-BINDING SUBUNIT"/>
    <property type="match status" value="1"/>
</dbReference>
<evidence type="ECO:0000313" key="14">
    <source>
        <dbReference type="EMBL" id="SIS46047.1"/>
    </source>
</evidence>
<dbReference type="InterPro" id="IPR032524">
    <property type="entry name" value="ABC_tran_C"/>
</dbReference>
<evidence type="ECO:0000256" key="3">
    <source>
        <dbReference type="ARBA" id="ARBA00022741"/>
    </source>
</evidence>
<evidence type="ECO:0000256" key="2">
    <source>
        <dbReference type="ARBA" id="ARBA00022737"/>
    </source>
</evidence>
<dbReference type="EC" id="3.6.1.-" evidence="11"/>
<dbReference type="InterPro" id="IPR043686">
    <property type="entry name" value="Uup"/>
</dbReference>
<dbReference type="InterPro" id="IPR051309">
    <property type="entry name" value="ABCF_ATPase"/>
</dbReference>
<dbReference type="Pfam" id="PF12848">
    <property type="entry name" value="ABC_tran_Xtn"/>
    <property type="match status" value="1"/>
</dbReference>
<dbReference type="GO" id="GO:0016887">
    <property type="term" value="F:ATP hydrolysis activity"/>
    <property type="evidence" value="ECO:0007669"/>
    <property type="project" value="UniProtKB-UniRule"/>
</dbReference>
<comment type="similarity">
    <text evidence="10 11">Belongs to the ABC transporter superfamily. ABCF family. Uup subfamily.</text>
</comment>
<dbReference type="Pfam" id="PF16326">
    <property type="entry name" value="ABC_tran_CTD"/>
    <property type="match status" value="1"/>
</dbReference>
<evidence type="ECO:0000256" key="10">
    <source>
        <dbReference type="ARBA" id="ARBA00061478"/>
    </source>
</evidence>
<dbReference type="PROSITE" id="PS50893">
    <property type="entry name" value="ABC_TRANSPORTER_2"/>
    <property type="match status" value="2"/>
</dbReference>
<evidence type="ECO:0000256" key="5">
    <source>
        <dbReference type="ARBA" id="ARBA00022801"/>
    </source>
</evidence>
<keyword evidence="15" id="KW-1185">Reference proteome</keyword>
<feature type="compositionally biased region" description="Basic and acidic residues" evidence="12">
    <location>
        <begin position="562"/>
        <end position="571"/>
    </location>
</feature>
<dbReference type="SUPFAM" id="SSF52540">
    <property type="entry name" value="P-loop containing nucleoside triphosphate hydrolases"/>
    <property type="match status" value="2"/>
</dbReference>
<evidence type="ECO:0000256" key="9">
    <source>
        <dbReference type="ARBA" id="ARBA00049360"/>
    </source>
</evidence>
<proteinExistence type="inferred from homology"/>
<evidence type="ECO:0000256" key="7">
    <source>
        <dbReference type="ARBA" id="ARBA00023125"/>
    </source>
</evidence>
<feature type="coiled-coil region" evidence="11">
    <location>
        <begin position="614"/>
        <end position="641"/>
    </location>
</feature>
<dbReference type="FunFam" id="3.40.50.300:FF:000011">
    <property type="entry name" value="Putative ABC transporter ATP-binding component"/>
    <property type="match status" value="1"/>
</dbReference>
<dbReference type="CDD" id="cd03221">
    <property type="entry name" value="ABCF_EF-3"/>
    <property type="match status" value="2"/>
</dbReference>
<dbReference type="EMBL" id="FTOH01000001">
    <property type="protein sequence ID" value="SIS46047.1"/>
    <property type="molecule type" value="Genomic_DNA"/>
</dbReference>
<accession>A0A1N7J9U8</accession>
<feature type="region of interest" description="Disordered" evidence="12">
    <location>
        <begin position="518"/>
        <end position="571"/>
    </location>
</feature>
<dbReference type="InterPro" id="IPR003439">
    <property type="entry name" value="ABC_transporter-like_ATP-bd"/>
</dbReference>
<dbReference type="AlphaFoldDB" id="A0A1N7J9U8"/>
<protein>
    <recommendedName>
        <fullName evidence="11">ATP-binding protein Uup</fullName>
        <ecNumber evidence="11">3.6.1.-</ecNumber>
    </recommendedName>
</protein>
<keyword evidence="7 11" id="KW-0238">DNA-binding</keyword>
<feature type="domain" description="ABC transporter" evidence="13">
    <location>
        <begin position="4"/>
        <end position="249"/>
    </location>
</feature>
<dbReference type="OrthoDB" id="9776369at2"/>
<dbReference type="InterPro" id="IPR027417">
    <property type="entry name" value="P-loop_NTPase"/>
</dbReference>
<keyword evidence="3 11" id="KW-0547">Nucleotide-binding</keyword>
<organism evidence="14 15">
    <name type="scientific">Thalassolituus maritimus</name>
    <dbReference type="NCBI Taxonomy" id="484498"/>
    <lineage>
        <taxon>Bacteria</taxon>
        <taxon>Pseudomonadati</taxon>
        <taxon>Pseudomonadota</taxon>
        <taxon>Gammaproteobacteria</taxon>
        <taxon>Oceanospirillales</taxon>
        <taxon>Oceanospirillaceae</taxon>
        <taxon>Thalassolituus</taxon>
    </lineage>
</organism>
<dbReference type="GO" id="GO:0043022">
    <property type="term" value="F:ribosome binding"/>
    <property type="evidence" value="ECO:0007669"/>
    <property type="project" value="UniProtKB-UniRule"/>
</dbReference>
<dbReference type="GO" id="GO:0005524">
    <property type="term" value="F:ATP binding"/>
    <property type="evidence" value="ECO:0007669"/>
    <property type="project" value="UniProtKB-UniRule"/>
</dbReference>
<dbReference type="GO" id="GO:0006281">
    <property type="term" value="P:DNA repair"/>
    <property type="evidence" value="ECO:0007669"/>
    <property type="project" value="UniProtKB-KW"/>
</dbReference>
<dbReference type="GO" id="GO:0005737">
    <property type="term" value="C:cytoplasm"/>
    <property type="evidence" value="ECO:0007669"/>
    <property type="project" value="UniProtKB-SubCell"/>
</dbReference>
<dbReference type="STRING" id="484498.SAMN05421686_101525"/>
<dbReference type="Gene3D" id="1.10.287.380">
    <property type="entry name" value="Valyl-tRNA synthetase, C-terminal domain"/>
    <property type="match status" value="1"/>
</dbReference>
<keyword evidence="4 11" id="KW-0227">DNA damage</keyword>
<comment type="catalytic activity">
    <reaction evidence="9 11">
        <text>ATP + H2O = ADP + phosphate + H(+)</text>
        <dbReference type="Rhea" id="RHEA:13065"/>
        <dbReference type="ChEBI" id="CHEBI:15377"/>
        <dbReference type="ChEBI" id="CHEBI:15378"/>
        <dbReference type="ChEBI" id="CHEBI:30616"/>
        <dbReference type="ChEBI" id="CHEBI:43474"/>
        <dbReference type="ChEBI" id="CHEBI:456216"/>
    </reaction>
</comment>
<evidence type="ECO:0000256" key="4">
    <source>
        <dbReference type="ARBA" id="ARBA00022763"/>
    </source>
</evidence>
<keyword evidence="1 11" id="KW-0963">Cytoplasm</keyword>
<evidence type="ECO:0000313" key="15">
    <source>
        <dbReference type="Proteomes" id="UP000185639"/>
    </source>
</evidence>
<comment type="subcellular location">
    <subcellularLocation>
        <location evidence="11">Cytoplasm</location>
    </subcellularLocation>
    <text evidence="11">Associates with ribosomes.</text>
</comment>
<evidence type="ECO:0000256" key="8">
    <source>
        <dbReference type="ARBA" id="ARBA00023204"/>
    </source>
</evidence>
<dbReference type="Pfam" id="PF00005">
    <property type="entry name" value="ABC_tran"/>
    <property type="match status" value="2"/>
</dbReference>
<dbReference type="InterPro" id="IPR037118">
    <property type="entry name" value="Val-tRNA_synth_C_sf"/>
</dbReference>
<reference evidence="15" key="1">
    <citation type="submission" date="2017-01" db="EMBL/GenBank/DDBJ databases">
        <authorList>
            <person name="Varghese N."/>
            <person name="Submissions S."/>
        </authorList>
    </citation>
    <scope>NUCLEOTIDE SEQUENCE [LARGE SCALE GENOMIC DNA]</scope>
    <source>
        <strain evidence="15">DSM 24913</strain>
    </source>
</reference>
<keyword evidence="11" id="KW-0175">Coiled coil</keyword>
<dbReference type="SMART" id="SM00382">
    <property type="entry name" value="AAA"/>
    <property type="match status" value="2"/>
</dbReference>
<dbReference type="Gene3D" id="3.40.50.300">
    <property type="entry name" value="P-loop containing nucleotide triphosphate hydrolases"/>
    <property type="match status" value="2"/>
</dbReference>
<dbReference type="InterPro" id="IPR032781">
    <property type="entry name" value="ABC_tran_Xtn"/>
</dbReference>
<evidence type="ECO:0000256" key="11">
    <source>
        <dbReference type="HAMAP-Rule" id="MF_00848"/>
    </source>
</evidence>
<comment type="function">
    <text evidence="11">Probably plays a role in ribosome assembly or function. May be involved in resolution of branched DNA intermediates that result from template switching in postreplication gaps. Binds DNA and has ATPase activity.</text>
</comment>
<dbReference type="HAMAP" id="MF_00848">
    <property type="entry name" value="Uup"/>
    <property type="match status" value="1"/>
</dbReference>
<sequence>MVLVRLQQVELAFGDHVLLDKVDLDVQSGERLCVVGRNGEGKSTLLKIINREITPDDGVVQYRDTLRVAALQQELPKSVDESVYDVVADGIGDLGAVLARYHEETARGADADLKKLETLQAKIEAADGWRIQQRVDAMIQRLNLPSESRFNELSGGWQRRVMLARALVTDPELLILDEPTNHMDVETIEWLEEQLKQFNGALVFISHDRAFVQALATRIVDLDRGNLYNWVGDYRGFLEFREKRLEDEATQNALFDKRLAEEEKWIRQGIKARRTRNEGRVERLKEMRKQHSARRDRVGTANISMTGSENSGKQVFELTDVSYAWKDVSQVRDFSTLVMRSDRIGLVGPNGVGKSTLLKLLLGKLQPQSGNIRTGTKLEVAYFDQSRDVLEEDKSIADNVADGKDHVIVNGQSRHVIGYLGDFLFPPERARTPVKALSGGERNRVMLAKLFLKPCNLLVMDEPTNDLDIETLELLEERLIDFDGTLLLVSHDRAFIDNVVTQLWVFDGSGHIDEHVGGYSDWHERTGGHRKTQKAEAPGQKSADRTPEAQPETKPEVQSGKRPAEKTEKKKLSYKLQRELDMLPEQIATAEAERDTIVAVTEAADFYSGDQDHVQATLAKLAEVEEQLEVLEMRWLELEEMTE</sequence>
<evidence type="ECO:0000256" key="12">
    <source>
        <dbReference type="SAM" id="MobiDB-lite"/>
    </source>
</evidence>
<dbReference type="GO" id="GO:0003677">
    <property type="term" value="F:DNA binding"/>
    <property type="evidence" value="ECO:0007669"/>
    <property type="project" value="UniProtKB-UniRule"/>
</dbReference>
<keyword evidence="8 11" id="KW-0234">DNA repair</keyword>
<keyword evidence="6 11" id="KW-0067">ATP-binding</keyword>
<feature type="compositionally biased region" description="Basic and acidic residues" evidence="12">
    <location>
        <begin position="518"/>
        <end position="527"/>
    </location>
</feature>
<keyword evidence="5 11" id="KW-0378">Hydrolase</keyword>
<evidence type="ECO:0000259" key="13">
    <source>
        <dbReference type="PROSITE" id="PS50893"/>
    </source>
</evidence>
<gene>
    <name evidence="11" type="primary">uup</name>
    <name evidence="14" type="ORF">SAMN05421686_101525</name>
</gene>
<feature type="domain" description="ABC transporter" evidence="13">
    <location>
        <begin position="316"/>
        <end position="535"/>
    </location>
</feature>
<dbReference type="RefSeq" id="WP_076514119.1">
    <property type="nucleotide sequence ID" value="NZ_FTOH01000001.1"/>
</dbReference>
<dbReference type="PROSITE" id="PS00211">
    <property type="entry name" value="ABC_TRANSPORTER_1"/>
    <property type="match status" value="2"/>
</dbReference>
<keyword evidence="2 11" id="KW-0677">Repeat</keyword>
<evidence type="ECO:0000256" key="6">
    <source>
        <dbReference type="ARBA" id="ARBA00022840"/>
    </source>
</evidence>
<feature type="compositionally biased region" description="Basic and acidic residues" evidence="12">
    <location>
        <begin position="542"/>
        <end position="555"/>
    </location>
</feature>
<name>A0A1N7J9U8_9GAMM</name>
<dbReference type="PANTHER" id="PTHR42855:SF1">
    <property type="entry name" value="ABC TRANSPORTER DOMAIN-CONTAINING PROTEIN"/>
    <property type="match status" value="1"/>
</dbReference>